<keyword evidence="1" id="KW-0560">Oxidoreductase</keyword>
<dbReference type="CDD" id="cd08295">
    <property type="entry name" value="double_bond_reductase_like"/>
    <property type="match status" value="1"/>
</dbReference>
<dbReference type="Pfam" id="PF00107">
    <property type="entry name" value="ADH_zinc_N"/>
    <property type="match status" value="1"/>
</dbReference>
<dbReference type="SUPFAM" id="SSF50129">
    <property type="entry name" value="GroES-like"/>
    <property type="match status" value="1"/>
</dbReference>
<evidence type="ECO:0000256" key="1">
    <source>
        <dbReference type="ARBA" id="ARBA00023002"/>
    </source>
</evidence>
<dbReference type="GO" id="GO:0016628">
    <property type="term" value="F:oxidoreductase activity, acting on the CH-CH group of donors, NAD or NADP as acceptor"/>
    <property type="evidence" value="ECO:0007669"/>
    <property type="project" value="InterPro"/>
</dbReference>
<dbReference type="PANTHER" id="PTHR43205">
    <property type="entry name" value="PROSTAGLANDIN REDUCTASE"/>
    <property type="match status" value="1"/>
</dbReference>
<dbReference type="AlphaFoldDB" id="A5BNR2"/>
<dbReference type="EMBL" id="AM465903">
    <property type="protein sequence ID" value="CAN68145.1"/>
    <property type="molecule type" value="Genomic_DNA"/>
</dbReference>
<dbReference type="InterPro" id="IPR013149">
    <property type="entry name" value="ADH-like_C"/>
</dbReference>
<organism evidence="3">
    <name type="scientific">Vitis vinifera</name>
    <name type="common">Grape</name>
    <dbReference type="NCBI Taxonomy" id="29760"/>
    <lineage>
        <taxon>Eukaryota</taxon>
        <taxon>Viridiplantae</taxon>
        <taxon>Streptophyta</taxon>
        <taxon>Embryophyta</taxon>
        <taxon>Tracheophyta</taxon>
        <taxon>Spermatophyta</taxon>
        <taxon>Magnoliopsida</taxon>
        <taxon>eudicotyledons</taxon>
        <taxon>Gunneridae</taxon>
        <taxon>Pentapetalae</taxon>
        <taxon>rosids</taxon>
        <taxon>Vitales</taxon>
        <taxon>Vitaceae</taxon>
        <taxon>Viteae</taxon>
        <taxon>Vitis</taxon>
    </lineage>
</organism>
<name>A5BNR2_VITVI</name>
<dbReference type="SMART" id="SM00829">
    <property type="entry name" value="PKS_ER"/>
    <property type="match status" value="1"/>
</dbReference>
<dbReference type="InterPro" id="IPR036291">
    <property type="entry name" value="NAD(P)-bd_dom_sf"/>
</dbReference>
<dbReference type="PANTHER" id="PTHR43205:SF7">
    <property type="entry name" value="PROSTAGLANDIN REDUCTASE 1"/>
    <property type="match status" value="1"/>
</dbReference>
<dbReference type="Gene3D" id="3.90.180.10">
    <property type="entry name" value="Medium-chain alcohol dehydrogenases, catalytic domain"/>
    <property type="match status" value="1"/>
</dbReference>
<evidence type="ECO:0000259" key="2">
    <source>
        <dbReference type="SMART" id="SM00829"/>
    </source>
</evidence>
<dbReference type="InterPro" id="IPR020843">
    <property type="entry name" value="ER"/>
</dbReference>
<evidence type="ECO:0000313" key="3">
    <source>
        <dbReference type="EMBL" id="CAN68145.1"/>
    </source>
</evidence>
<dbReference type="InterPro" id="IPR011032">
    <property type="entry name" value="GroES-like_sf"/>
</dbReference>
<dbReference type="InterPro" id="IPR045010">
    <property type="entry name" value="MDR_fam"/>
</dbReference>
<dbReference type="ExpressionAtlas" id="A5BNR2">
    <property type="expression patterns" value="baseline and differential"/>
</dbReference>
<dbReference type="InterPro" id="IPR041694">
    <property type="entry name" value="ADH_N_2"/>
</dbReference>
<sequence length="333" mass="37385">MEVSNKQVIYRDYITGFPKETDLVLNTSTISLKVPEESNGVLVKNLYLSCDPYMRILMRKVPDNNLFTCYIPGSPITGFGVARVLDSRHPNFKEGDLVWGTTAWEEYSLITTPETLIKIEHTDVPLSYYTGILSFYELCSPRKGECVFISSAFGTVGQIVGQFAKLTGCYVVGSAGSKEKVDLLKNKLGFDAAFNYKEEHDLDAALKRYCPDGIDIYFDNVGGKMLDAVLLNMRPRGRIAACGMVSQYNLEEPEGVKNLIQVIYKQIRIEGLVVFNYYHLYPKFLDMILPHIREGKIVYFEEINEGLESGPAALIKLLSGRNVGKQVVVVARE</sequence>
<dbReference type="Pfam" id="PF16884">
    <property type="entry name" value="ADH_N_2"/>
    <property type="match status" value="1"/>
</dbReference>
<reference evidence="3" key="1">
    <citation type="journal article" date="2007" name="PLoS ONE">
        <title>The first genome sequence of an elite grapevine cultivar (Pinot noir Vitis vinifera L.): coping with a highly heterozygous genome.</title>
        <authorList>
            <person name="Velasco R."/>
            <person name="Zharkikh A."/>
            <person name="Troggio M."/>
            <person name="Cartwright D.A."/>
            <person name="Cestaro A."/>
            <person name="Pruss D."/>
            <person name="Pindo M."/>
            <person name="FitzGerald L.M."/>
            <person name="Vezzulli S."/>
            <person name="Reid J."/>
            <person name="Malacarne G."/>
            <person name="Iliev D."/>
            <person name="Coppola G."/>
            <person name="Wardell B."/>
            <person name="Micheletti D."/>
            <person name="Macalma T."/>
            <person name="Facci M."/>
            <person name="Mitchell J.T."/>
            <person name="Perazzolli M."/>
            <person name="Eldredge G."/>
            <person name="Gatto P."/>
            <person name="Oyzerski R."/>
            <person name="Moretto M."/>
            <person name="Gutin N."/>
            <person name="Stefanini M."/>
            <person name="Chen Y."/>
            <person name="Segala C."/>
            <person name="Davenport C."/>
            <person name="Dematte L."/>
            <person name="Mraz A."/>
            <person name="Battilana J."/>
            <person name="Stormo K."/>
            <person name="Costa F."/>
            <person name="Tao Q."/>
            <person name="Si-Ammour A."/>
            <person name="Harkins T."/>
            <person name="Lackey A."/>
            <person name="Perbost C."/>
            <person name="Taillon B."/>
            <person name="Stella A."/>
            <person name="Solovyev V."/>
            <person name="Fawcett J.A."/>
            <person name="Sterck L."/>
            <person name="Vandepoele K."/>
            <person name="Grando S.M."/>
            <person name="Toppo S."/>
            <person name="Moser C."/>
            <person name="Lanchbury J."/>
            <person name="Bogden R."/>
            <person name="Skolnick M."/>
            <person name="Sgaramella V."/>
            <person name="Bhatnagar S.K."/>
            <person name="Fontana P."/>
            <person name="Gutin A."/>
            <person name="Van de Peer Y."/>
            <person name="Salamini F."/>
            <person name="Viola R."/>
        </authorList>
    </citation>
    <scope>NUCLEOTIDE SEQUENCE</scope>
</reference>
<feature type="domain" description="Enoyl reductase (ER)" evidence="2">
    <location>
        <begin position="20"/>
        <end position="328"/>
    </location>
</feature>
<protein>
    <recommendedName>
        <fullName evidence="2">Enoyl reductase (ER) domain-containing protein</fullName>
    </recommendedName>
</protein>
<gene>
    <name evidence="3" type="ORF">VITISV_035662</name>
</gene>
<dbReference type="Gene3D" id="3.40.50.720">
    <property type="entry name" value="NAD(P)-binding Rossmann-like Domain"/>
    <property type="match status" value="1"/>
</dbReference>
<dbReference type="SUPFAM" id="SSF51735">
    <property type="entry name" value="NAD(P)-binding Rossmann-fold domains"/>
    <property type="match status" value="1"/>
</dbReference>
<dbReference type="FunFam" id="3.40.50.720:FF:000121">
    <property type="entry name" value="Prostaglandin reductase 2"/>
    <property type="match status" value="1"/>
</dbReference>
<accession>A5BNR2</accession>
<proteinExistence type="predicted"/>